<dbReference type="CDD" id="cd01918">
    <property type="entry name" value="HprK_C"/>
    <property type="match status" value="1"/>
</dbReference>
<dbReference type="Proteomes" id="UP001208041">
    <property type="component" value="Unassembled WGS sequence"/>
</dbReference>
<keyword evidence="2" id="KW-0418">Kinase</keyword>
<dbReference type="GO" id="GO:0005524">
    <property type="term" value="F:ATP binding"/>
    <property type="evidence" value="ECO:0007669"/>
    <property type="project" value="InterPro"/>
</dbReference>
<name>A0AAE3J1X6_9RHOB</name>
<keyword evidence="3" id="KW-1185">Reference proteome</keyword>
<proteinExistence type="predicted"/>
<dbReference type="EMBL" id="JAOYFC010000004">
    <property type="protein sequence ID" value="MCV6825904.1"/>
    <property type="molecule type" value="Genomic_DNA"/>
</dbReference>
<comment type="caution">
    <text evidence="2">The sequence shown here is derived from an EMBL/GenBank/DDBJ whole genome shotgun (WGS) entry which is preliminary data.</text>
</comment>
<dbReference type="InterPro" id="IPR011104">
    <property type="entry name" value="Hpr_kin/Pase_C"/>
</dbReference>
<organism evidence="2 3">
    <name type="scientific">Halocynthiibacter halioticoli</name>
    <dbReference type="NCBI Taxonomy" id="2986804"/>
    <lineage>
        <taxon>Bacteria</taxon>
        <taxon>Pseudomonadati</taxon>
        <taxon>Pseudomonadota</taxon>
        <taxon>Alphaproteobacteria</taxon>
        <taxon>Rhodobacterales</taxon>
        <taxon>Paracoccaceae</taxon>
        <taxon>Halocynthiibacter</taxon>
    </lineage>
</organism>
<dbReference type="InterPro" id="IPR027417">
    <property type="entry name" value="P-loop_NTPase"/>
</dbReference>
<gene>
    <name evidence="2" type="ORF">OH136_15180</name>
</gene>
<dbReference type="GO" id="GO:0000155">
    <property type="term" value="F:phosphorelay sensor kinase activity"/>
    <property type="evidence" value="ECO:0007669"/>
    <property type="project" value="InterPro"/>
</dbReference>
<accession>A0AAE3J1X6</accession>
<feature type="domain" description="HPr kinase/phosphorylase C-terminal" evidence="1">
    <location>
        <begin position="1"/>
        <end position="81"/>
    </location>
</feature>
<dbReference type="SUPFAM" id="SSF53795">
    <property type="entry name" value="PEP carboxykinase-like"/>
    <property type="match status" value="1"/>
</dbReference>
<dbReference type="AlphaFoldDB" id="A0AAE3J1X6"/>
<dbReference type="RefSeq" id="WP_263954867.1">
    <property type="nucleotide sequence ID" value="NZ_JAOYFC010000004.1"/>
</dbReference>
<dbReference type="GO" id="GO:0006109">
    <property type="term" value="P:regulation of carbohydrate metabolic process"/>
    <property type="evidence" value="ECO:0007669"/>
    <property type="project" value="InterPro"/>
</dbReference>
<sequence length="140" mass="14965">MSEQEYLHASCVALNGKAAVILGASGSGKSTLALQMIGQGAKLVSDDGVFLRCAGETLVAAAPEAQRGKIEVRGIGIVNVEFTERATVSLFVDLNTEESERLPPFRTIEYLGQKAPLYHRIKGDHLAIALTQILLNGRSD</sequence>
<dbReference type="Gene3D" id="3.40.50.300">
    <property type="entry name" value="P-loop containing nucleotide triphosphate hydrolases"/>
    <property type="match status" value="1"/>
</dbReference>
<reference evidence="2" key="1">
    <citation type="submission" date="2022-10" db="EMBL/GenBank/DDBJ databases">
        <authorList>
            <person name="Yue Y."/>
        </authorList>
    </citation>
    <scope>NUCLEOTIDE SEQUENCE</scope>
    <source>
        <strain evidence="2">Z654</strain>
    </source>
</reference>
<dbReference type="Pfam" id="PF07475">
    <property type="entry name" value="Hpr_kinase_C"/>
    <property type="match status" value="1"/>
</dbReference>
<protein>
    <submittedName>
        <fullName evidence="2">HPr kinase/phosphatase C-terminal domain-containing protein</fullName>
    </submittedName>
</protein>
<evidence type="ECO:0000313" key="2">
    <source>
        <dbReference type="EMBL" id="MCV6825904.1"/>
    </source>
</evidence>
<evidence type="ECO:0000259" key="1">
    <source>
        <dbReference type="Pfam" id="PF07475"/>
    </source>
</evidence>
<keyword evidence="2" id="KW-0808">Transferase</keyword>
<evidence type="ECO:0000313" key="3">
    <source>
        <dbReference type="Proteomes" id="UP001208041"/>
    </source>
</evidence>